<comment type="caution">
    <text evidence="2">The sequence shown here is derived from an EMBL/GenBank/DDBJ whole genome shotgun (WGS) entry which is preliminary data.</text>
</comment>
<dbReference type="EMBL" id="QUSL01000027">
    <property type="protein sequence ID" value="RGD81521.1"/>
    <property type="molecule type" value="Genomic_DNA"/>
</dbReference>
<dbReference type="RefSeq" id="WP_117582268.1">
    <property type="nucleotide sequence ID" value="NZ_QUSL01000027.1"/>
</dbReference>
<evidence type="ECO:0000313" key="2">
    <source>
        <dbReference type="EMBL" id="RGD81521.1"/>
    </source>
</evidence>
<keyword evidence="1" id="KW-1133">Transmembrane helix</keyword>
<evidence type="ECO:0000313" key="3">
    <source>
        <dbReference type="Proteomes" id="UP000261032"/>
    </source>
</evidence>
<dbReference type="Proteomes" id="UP000261032">
    <property type="component" value="Unassembled WGS sequence"/>
</dbReference>
<evidence type="ECO:0000256" key="1">
    <source>
        <dbReference type="SAM" id="Phobius"/>
    </source>
</evidence>
<keyword evidence="1" id="KW-0472">Membrane</keyword>
<dbReference type="AlphaFoldDB" id="A0A3E3EC65"/>
<gene>
    <name evidence="2" type="ORF">DXB93_14475</name>
</gene>
<feature type="transmembrane region" description="Helical" evidence="1">
    <location>
        <begin position="59"/>
        <end position="84"/>
    </location>
</feature>
<keyword evidence="1" id="KW-0812">Transmembrane</keyword>
<protein>
    <submittedName>
        <fullName evidence="2">Uncharacterized protein</fullName>
    </submittedName>
</protein>
<accession>A0A3E3EC65</accession>
<sequence length="87" mass="10104">MTIKNIVASIFYAITNKVVVYIFISTGIFVLAVTVYGVIKYFINKKIEITGRSIFLKKLMYLLFSLFMSYIIFLMLITHLGILYDVF</sequence>
<proteinExistence type="predicted"/>
<name>A0A3E3EC65_9FIRM</name>
<feature type="transmembrane region" description="Helical" evidence="1">
    <location>
        <begin position="18"/>
        <end position="39"/>
    </location>
</feature>
<reference evidence="2 3" key="1">
    <citation type="submission" date="2018-08" db="EMBL/GenBank/DDBJ databases">
        <title>A genome reference for cultivated species of the human gut microbiota.</title>
        <authorList>
            <person name="Zou Y."/>
            <person name="Xue W."/>
            <person name="Luo G."/>
        </authorList>
    </citation>
    <scope>NUCLEOTIDE SEQUENCE [LARGE SCALE GENOMIC DNA]</scope>
    <source>
        <strain evidence="2 3">OM06-4</strain>
    </source>
</reference>
<organism evidence="2 3">
    <name type="scientific">Thomasclavelia ramosa</name>
    <dbReference type="NCBI Taxonomy" id="1547"/>
    <lineage>
        <taxon>Bacteria</taxon>
        <taxon>Bacillati</taxon>
        <taxon>Bacillota</taxon>
        <taxon>Erysipelotrichia</taxon>
        <taxon>Erysipelotrichales</taxon>
        <taxon>Coprobacillaceae</taxon>
        <taxon>Thomasclavelia</taxon>
    </lineage>
</organism>